<comment type="caution">
    <text evidence="1">The sequence shown here is derived from an EMBL/GenBank/DDBJ whole genome shotgun (WGS) entry which is preliminary data.</text>
</comment>
<gene>
    <name evidence="1" type="ORF">SPELUC_LOCUS5893</name>
</gene>
<protein>
    <submittedName>
        <fullName evidence="1">17466_t:CDS:1</fullName>
    </submittedName>
</protein>
<evidence type="ECO:0000313" key="2">
    <source>
        <dbReference type="Proteomes" id="UP000789366"/>
    </source>
</evidence>
<dbReference type="EMBL" id="CAJVPW010006392">
    <property type="protein sequence ID" value="CAG8568376.1"/>
    <property type="molecule type" value="Genomic_DNA"/>
</dbReference>
<evidence type="ECO:0000313" key="1">
    <source>
        <dbReference type="EMBL" id="CAG8568376.1"/>
    </source>
</evidence>
<accession>A0ACA9M3T6</accession>
<organism evidence="1 2">
    <name type="scientific">Cetraspora pellucida</name>
    <dbReference type="NCBI Taxonomy" id="1433469"/>
    <lineage>
        <taxon>Eukaryota</taxon>
        <taxon>Fungi</taxon>
        <taxon>Fungi incertae sedis</taxon>
        <taxon>Mucoromycota</taxon>
        <taxon>Glomeromycotina</taxon>
        <taxon>Glomeromycetes</taxon>
        <taxon>Diversisporales</taxon>
        <taxon>Gigasporaceae</taxon>
        <taxon>Cetraspora</taxon>
    </lineage>
</organism>
<dbReference type="Proteomes" id="UP000789366">
    <property type="component" value="Unassembled WGS sequence"/>
</dbReference>
<keyword evidence="2" id="KW-1185">Reference proteome</keyword>
<sequence length="198" mass="23049">TAEQKQLVLIEEVIHQKALEFATLLRVFEKAESASIEFLPQFCEELKNILKILLLVDNAISHNIDNFEDYPNIYVYFLSSNVTAYLQLIDARIINAFKAHYKCFYIHQTMQLVKAVWNAIKLEPEPSENSETLTLIQEYLNDNESIDTEDFLNDKQIIEFVKNPINNNNEPNNQVDEEPKITFAEAKKNLNQLLSFIH</sequence>
<name>A0ACA9M3T6_9GLOM</name>
<reference evidence="1" key="1">
    <citation type="submission" date="2021-06" db="EMBL/GenBank/DDBJ databases">
        <authorList>
            <person name="Kallberg Y."/>
            <person name="Tangrot J."/>
            <person name="Rosling A."/>
        </authorList>
    </citation>
    <scope>NUCLEOTIDE SEQUENCE</scope>
    <source>
        <strain evidence="1">28 12/20/2015</strain>
    </source>
</reference>
<proteinExistence type="predicted"/>
<feature type="non-terminal residue" evidence="1">
    <location>
        <position position="1"/>
    </location>
</feature>